<evidence type="ECO:0000313" key="3">
    <source>
        <dbReference type="Proteomes" id="UP000637061"/>
    </source>
</evidence>
<feature type="transmembrane region" description="Helical" evidence="1">
    <location>
        <begin position="64"/>
        <end position="84"/>
    </location>
</feature>
<dbReference type="Proteomes" id="UP000637061">
    <property type="component" value="Unassembled WGS sequence"/>
</dbReference>
<keyword evidence="1" id="KW-0812">Transmembrane</keyword>
<evidence type="ECO:0000313" key="2">
    <source>
        <dbReference type="EMBL" id="MBI6884910.1"/>
    </source>
</evidence>
<gene>
    <name evidence="2" type="ORF">JEU22_13420</name>
</gene>
<reference evidence="2" key="1">
    <citation type="submission" date="2020-12" db="EMBL/GenBank/DDBJ databases">
        <title>Enhanced detection system for hospital associated transmission using whole genome sequencing surveillance.</title>
        <authorList>
            <person name="Harrison L.H."/>
            <person name="Van Tyne D."/>
            <person name="Marsh J.W."/>
            <person name="Griffith M.P."/>
            <person name="Snyder D.J."/>
            <person name="Cooper V.S."/>
            <person name="Mustapha M."/>
        </authorList>
    </citation>
    <scope>NUCLEOTIDE SEQUENCE</scope>
    <source>
        <strain evidence="2">PSB00042</strain>
    </source>
</reference>
<sequence>MTEFESWPVWLKWIMLACPFVIALAGCAVSAFIAGTRNFTVATSAIQSHPGLEQMKLFLGTRRFGARWLLITFLCGILIWPGVHMRRGHLDIEELENFPAKLKLALQVSTWLTAFGFAWMWVTYGFIKA</sequence>
<comment type="caution">
    <text evidence="2">The sequence shown here is derived from an EMBL/GenBank/DDBJ whole genome shotgun (WGS) entry which is preliminary data.</text>
</comment>
<dbReference type="RefSeq" id="WP_003247529.1">
    <property type="nucleotide sequence ID" value="NZ_CAKNBT010000017.1"/>
</dbReference>
<keyword evidence="1" id="KW-0472">Membrane</keyword>
<organism evidence="2 3">
    <name type="scientific">Pseudomonas putida</name>
    <name type="common">Arthrobacter siderocapsulatus</name>
    <dbReference type="NCBI Taxonomy" id="303"/>
    <lineage>
        <taxon>Bacteria</taxon>
        <taxon>Pseudomonadati</taxon>
        <taxon>Pseudomonadota</taxon>
        <taxon>Gammaproteobacteria</taxon>
        <taxon>Pseudomonadales</taxon>
        <taxon>Pseudomonadaceae</taxon>
        <taxon>Pseudomonas</taxon>
    </lineage>
</organism>
<dbReference type="EMBL" id="JAEHTE010000013">
    <property type="protein sequence ID" value="MBI6884910.1"/>
    <property type="molecule type" value="Genomic_DNA"/>
</dbReference>
<name>A0A1X1AEL3_PSEPU</name>
<proteinExistence type="predicted"/>
<feature type="transmembrane region" description="Helical" evidence="1">
    <location>
        <begin position="13"/>
        <end position="34"/>
    </location>
</feature>
<protein>
    <recommendedName>
        <fullName evidence="4">Transmembrane protein</fullName>
    </recommendedName>
</protein>
<evidence type="ECO:0000256" key="1">
    <source>
        <dbReference type="SAM" id="Phobius"/>
    </source>
</evidence>
<keyword evidence="1" id="KW-1133">Transmembrane helix</keyword>
<dbReference type="AlphaFoldDB" id="A0A1X1AEL3"/>
<accession>A0A1X1AEL3</accession>
<evidence type="ECO:0008006" key="4">
    <source>
        <dbReference type="Google" id="ProtNLM"/>
    </source>
</evidence>
<feature type="transmembrane region" description="Helical" evidence="1">
    <location>
        <begin position="104"/>
        <end position="127"/>
    </location>
</feature>